<feature type="region of interest" description="Disordered" evidence="1">
    <location>
        <begin position="119"/>
        <end position="194"/>
    </location>
</feature>
<comment type="caution">
    <text evidence="2">The sequence shown here is derived from an EMBL/GenBank/DDBJ whole genome shotgun (WGS) entry which is preliminary data.</text>
</comment>
<proteinExistence type="predicted"/>
<evidence type="ECO:0008006" key="4">
    <source>
        <dbReference type="Google" id="ProtNLM"/>
    </source>
</evidence>
<dbReference type="Pfam" id="PF12767">
    <property type="entry name" value="SAGA-Tad1"/>
    <property type="match status" value="1"/>
</dbReference>
<dbReference type="CDD" id="cd22933">
    <property type="entry name" value="HFD_HFI1"/>
    <property type="match status" value="1"/>
</dbReference>
<gene>
    <name evidence="2" type="ORF">SAY87_014412</name>
</gene>
<protein>
    <recommendedName>
        <fullName evidence="4">Transcriptional coactivator Hfi1/Transcriptional adapter 1</fullName>
    </recommendedName>
</protein>
<dbReference type="PANTHER" id="PTHR21277:SF44">
    <property type="entry name" value="TRANSCRIPTIONAL REGULATOR OF RNA POLII, SAGA, SUBUNIT"/>
    <property type="match status" value="1"/>
</dbReference>
<feature type="compositionally biased region" description="Polar residues" evidence="1">
    <location>
        <begin position="182"/>
        <end position="193"/>
    </location>
</feature>
<evidence type="ECO:0000313" key="3">
    <source>
        <dbReference type="Proteomes" id="UP001345219"/>
    </source>
</evidence>
<accession>A0AAN7GNL7</accession>
<evidence type="ECO:0000313" key="2">
    <source>
        <dbReference type="EMBL" id="KAK4747826.1"/>
    </source>
</evidence>
<feature type="compositionally biased region" description="Polar residues" evidence="1">
    <location>
        <begin position="148"/>
        <end position="158"/>
    </location>
</feature>
<name>A0AAN7GNL7_9MYRT</name>
<dbReference type="GO" id="GO:0003713">
    <property type="term" value="F:transcription coactivator activity"/>
    <property type="evidence" value="ECO:0007669"/>
    <property type="project" value="TreeGrafter"/>
</dbReference>
<evidence type="ECO:0000256" key="1">
    <source>
        <dbReference type="SAM" id="MobiDB-lite"/>
    </source>
</evidence>
<dbReference type="PANTHER" id="PTHR21277">
    <property type="entry name" value="TRANSCRIPTIONAL ADAPTER 1"/>
    <property type="match status" value="1"/>
</dbReference>
<dbReference type="Proteomes" id="UP001345219">
    <property type="component" value="Chromosome 12"/>
</dbReference>
<dbReference type="EMBL" id="JAXIOK010000019">
    <property type="protein sequence ID" value="KAK4747826.1"/>
    <property type="molecule type" value="Genomic_DNA"/>
</dbReference>
<sequence>MFPDGQYSRVDIFELKDQINRKIGHQRADNYFNLLNRFLTAKITKLKFDQLCVQTIGRETISLHNRLIRCILRNASCTPKSAANEKPVLHVPGKILNGHRRYTFESLYGFPSSLRKARSPRYRERKFKDRLSPLGPLGKTHSIASEDITASKQQSATELLSPGSRPPIEVASVEDGEEVEQNAGSPGVQSRSPVTAPLGISVNVGLPRKALPKNSVIGYSSHGEICQDSGFLPDTQSLRGLLMHKLEDEGLKITLDCVNLLNSGLDSYIKRLISPCLSLARSRQDKDRSRQITFETGTSSSRIAPALPNYVCASTLDFRAAMEMNPQVLGGCWSTHLEKISSCALDQ</sequence>
<dbReference type="GO" id="GO:0000124">
    <property type="term" value="C:SAGA complex"/>
    <property type="evidence" value="ECO:0007669"/>
    <property type="project" value="TreeGrafter"/>
</dbReference>
<organism evidence="2 3">
    <name type="scientific">Trapa incisa</name>
    <dbReference type="NCBI Taxonomy" id="236973"/>
    <lineage>
        <taxon>Eukaryota</taxon>
        <taxon>Viridiplantae</taxon>
        <taxon>Streptophyta</taxon>
        <taxon>Embryophyta</taxon>
        <taxon>Tracheophyta</taxon>
        <taxon>Spermatophyta</taxon>
        <taxon>Magnoliopsida</taxon>
        <taxon>eudicotyledons</taxon>
        <taxon>Gunneridae</taxon>
        <taxon>Pentapetalae</taxon>
        <taxon>rosids</taxon>
        <taxon>malvids</taxon>
        <taxon>Myrtales</taxon>
        <taxon>Lythraceae</taxon>
        <taxon>Trapa</taxon>
    </lineage>
</organism>
<dbReference type="InterPro" id="IPR024738">
    <property type="entry name" value="Hfi1/Tada1"/>
</dbReference>
<dbReference type="AlphaFoldDB" id="A0AAN7GNL7"/>
<reference evidence="2 3" key="1">
    <citation type="journal article" date="2023" name="Hortic Res">
        <title>Pangenome of water caltrop reveals structural variations and asymmetric subgenome divergence after allopolyploidization.</title>
        <authorList>
            <person name="Zhang X."/>
            <person name="Chen Y."/>
            <person name="Wang L."/>
            <person name="Yuan Y."/>
            <person name="Fang M."/>
            <person name="Shi L."/>
            <person name="Lu R."/>
            <person name="Comes H.P."/>
            <person name="Ma Y."/>
            <person name="Chen Y."/>
            <person name="Huang G."/>
            <person name="Zhou Y."/>
            <person name="Zheng Z."/>
            <person name="Qiu Y."/>
        </authorList>
    </citation>
    <scope>NUCLEOTIDE SEQUENCE [LARGE SCALE GENOMIC DNA]</scope>
    <source>
        <tissue evidence="2">Roots</tissue>
    </source>
</reference>
<dbReference type="GO" id="GO:0006357">
    <property type="term" value="P:regulation of transcription by RNA polymerase II"/>
    <property type="evidence" value="ECO:0007669"/>
    <property type="project" value="TreeGrafter"/>
</dbReference>
<keyword evidence="3" id="KW-1185">Reference proteome</keyword>